<name>A0A0V0YVW1_TRISP</name>
<sequence length="34" mass="3914">MAICIIINSLGSCMVFVRNFEGIHQNVQWKSFRA</sequence>
<dbReference type="AlphaFoldDB" id="A0A0V0YVW1"/>
<evidence type="ECO:0000313" key="2">
    <source>
        <dbReference type="Proteomes" id="UP000054776"/>
    </source>
</evidence>
<comment type="caution">
    <text evidence="1">The sequence shown here is derived from an EMBL/GenBank/DDBJ whole genome shotgun (WGS) entry which is preliminary data.</text>
</comment>
<accession>A0A0V0YVW1</accession>
<reference evidence="1 2" key="1">
    <citation type="submission" date="2015-01" db="EMBL/GenBank/DDBJ databases">
        <title>Evolution of Trichinella species and genotypes.</title>
        <authorList>
            <person name="Korhonen P.K."/>
            <person name="Edoardo P."/>
            <person name="Giuseppe L.R."/>
            <person name="Gasser R.B."/>
        </authorList>
    </citation>
    <scope>NUCLEOTIDE SEQUENCE [LARGE SCALE GENOMIC DNA]</scope>
    <source>
        <strain evidence="1">ISS3</strain>
    </source>
</reference>
<evidence type="ECO:0000313" key="1">
    <source>
        <dbReference type="EMBL" id="KRY04236.1"/>
    </source>
</evidence>
<dbReference type="InParanoid" id="A0A0V0YVW1"/>
<dbReference type="EMBL" id="JYDH01004476">
    <property type="protein sequence ID" value="KRY04236.1"/>
    <property type="molecule type" value="Genomic_DNA"/>
</dbReference>
<proteinExistence type="predicted"/>
<protein>
    <submittedName>
        <fullName evidence="1">Uncharacterized protein</fullName>
    </submittedName>
</protein>
<organism evidence="1 2">
    <name type="scientific">Trichinella spiralis</name>
    <name type="common">Trichina worm</name>
    <dbReference type="NCBI Taxonomy" id="6334"/>
    <lineage>
        <taxon>Eukaryota</taxon>
        <taxon>Metazoa</taxon>
        <taxon>Ecdysozoa</taxon>
        <taxon>Nematoda</taxon>
        <taxon>Enoplea</taxon>
        <taxon>Dorylaimia</taxon>
        <taxon>Trichinellida</taxon>
        <taxon>Trichinellidae</taxon>
        <taxon>Trichinella</taxon>
    </lineage>
</organism>
<dbReference type="Proteomes" id="UP000054776">
    <property type="component" value="Unassembled WGS sequence"/>
</dbReference>
<gene>
    <name evidence="1" type="ORF">T01_5578</name>
</gene>
<keyword evidence="2" id="KW-1185">Reference proteome</keyword>